<protein>
    <submittedName>
        <fullName evidence="2">Uncharacterized protein</fullName>
    </submittedName>
</protein>
<organism evidence="2">
    <name type="scientific">Thermofilum pendens</name>
    <dbReference type="NCBI Taxonomy" id="2269"/>
    <lineage>
        <taxon>Archaea</taxon>
        <taxon>Thermoproteota</taxon>
        <taxon>Thermoprotei</taxon>
        <taxon>Thermofilales</taxon>
        <taxon>Thermofilaceae</taxon>
        <taxon>Thermofilum</taxon>
    </lineage>
</organism>
<comment type="caution">
    <text evidence="2">The sequence shown here is derived from an EMBL/GenBank/DDBJ whole genome shotgun (WGS) entry which is preliminary data.</text>
</comment>
<feature type="transmembrane region" description="Helical" evidence="1">
    <location>
        <begin position="131"/>
        <end position="151"/>
    </location>
</feature>
<sequence length="184" mass="20303">MKLSSPGVFRSFLYGFVFMFLSILAGLYAFGSLAPLAPLLFAALYVAIWYVLTEAEYLLSTLRLGRAFWEFAEYSFYMLFGSMTLVLLFIALTYVLPREVDSLLAVVLAALLTFSIVLVAMFKLASLAARFLFLLSVFATVLVATLSLFGIPVQFKFVSVLLAVLASYTLPLVATYYIAGGSRL</sequence>
<feature type="transmembrane region" description="Helical" evidence="1">
    <location>
        <begin position="12"/>
        <end position="30"/>
    </location>
</feature>
<evidence type="ECO:0000256" key="1">
    <source>
        <dbReference type="SAM" id="Phobius"/>
    </source>
</evidence>
<name>A0A7C3SP01_THEPE</name>
<feature type="transmembrane region" description="Helical" evidence="1">
    <location>
        <begin position="102"/>
        <end position="124"/>
    </location>
</feature>
<reference evidence="2" key="1">
    <citation type="journal article" date="2020" name="mSystems">
        <title>Genome- and Community-Level Interaction Insights into Carbon Utilization and Element Cycling Functions of Hydrothermarchaeota in Hydrothermal Sediment.</title>
        <authorList>
            <person name="Zhou Z."/>
            <person name="Liu Y."/>
            <person name="Xu W."/>
            <person name="Pan J."/>
            <person name="Luo Z.H."/>
            <person name="Li M."/>
        </authorList>
    </citation>
    <scope>NUCLEOTIDE SEQUENCE [LARGE SCALE GENOMIC DNA]</scope>
    <source>
        <strain evidence="2">SpSt-8</strain>
    </source>
</reference>
<keyword evidence="1" id="KW-0472">Membrane</keyword>
<keyword evidence="1" id="KW-0812">Transmembrane</keyword>
<dbReference type="AlphaFoldDB" id="A0A7C3SP01"/>
<feature type="transmembrane region" description="Helical" evidence="1">
    <location>
        <begin position="36"/>
        <end position="53"/>
    </location>
</feature>
<dbReference type="EMBL" id="DTIB01000084">
    <property type="protein sequence ID" value="HGB25168.1"/>
    <property type="molecule type" value="Genomic_DNA"/>
</dbReference>
<evidence type="ECO:0000313" key="2">
    <source>
        <dbReference type="EMBL" id="HGB25168.1"/>
    </source>
</evidence>
<keyword evidence="1" id="KW-1133">Transmembrane helix</keyword>
<gene>
    <name evidence="2" type="ORF">ENV88_03860</name>
</gene>
<feature type="transmembrane region" description="Helical" evidence="1">
    <location>
        <begin position="157"/>
        <end position="179"/>
    </location>
</feature>
<accession>A0A7C3SP01</accession>
<proteinExistence type="predicted"/>
<feature type="transmembrane region" description="Helical" evidence="1">
    <location>
        <begin position="74"/>
        <end position="96"/>
    </location>
</feature>